<reference evidence="2 3" key="1">
    <citation type="journal article" date="2010" name="Int. J. Syst. Evol. Microbiol.">
        <title>Sphingopyxis bauzanensis sp. nov., a psychrophilic bacterium isolated from soil.</title>
        <authorList>
            <person name="Zhang D.C."/>
            <person name="Liu H.C."/>
            <person name="Xin Y.H."/>
            <person name="Zhou Y.G."/>
            <person name="Schinner F."/>
            <person name="Margesin R."/>
        </authorList>
    </citation>
    <scope>NUCLEOTIDE SEQUENCE [LARGE SCALE GENOMIC DNA]</scope>
    <source>
        <strain evidence="2 3">DSM 22271</strain>
    </source>
</reference>
<dbReference type="EMBL" id="NISK01000004">
    <property type="protein sequence ID" value="OWQ94791.1"/>
    <property type="molecule type" value="Genomic_DNA"/>
</dbReference>
<sequence length="82" mass="9427">MGDTIWILIPLAPFLLAGFIFWSKHQQKMIEKQSEMTAEKAAQYAAATERLEQRVRVLERIVTDKGIDVANEIEKLRDTPLN</sequence>
<gene>
    <name evidence="2" type="ORF">CDQ92_17195</name>
</gene>
<evidence type="ECO:0008006" key="4">
    <source>
        <dbReference type="Google" id="ProtNLM"/>
    </source>
</evidence>
<organism evidence="2 3">
    <name type="scientific">Sphingopyxis bauzanensis</name>
    <dbReference type="NCBI Taxonomy" id="651663"/>
    <lineage>
        <taxon>Bacteria</taxon>
        <taxon>Pseudomonadati</taxon>
        <taxon>Pseudomonadota</taxon>
        <taxon>Alphaproteobacteria</taxon>
        <taxon>Sphingomonadales</taxon>
        <taxon>Sphingomonadaceae</taxon>
        <taxon>Sphingopyxis</taxon>
    </lineage>
</organism>
<keyword evidence="3" id="KW-1185">Reference proteome</keyword>
<keyword evidence="1" id="KW-0812">Transmembrane</keyword>
<proteinExistence type="predicted"/>
<comment type="caution">
    <text evidence="2">The sequence shown here is derived from an EMBL/GenBank/DDBJ whole genome shotgun (WGS) entry which is preliminary data.</text>
</comment>
<evidence type="ECO:0000256" key="1">
    <source>
        <dbReference type="SAM" id="Phobius"/>
    </source>
</evidence>
<keyword evidence="1" id="KW-1133">Transmembrane helix</keyword>
<dbReference type="OrthoDB" id="7428745at2"/>
<feature type="transmembrane region" description="Helical" evidence="1">
    <location>
        <begin position="6"/>
        <end position="23"/>
    </location>
</feature>
<dbReference type="Proteomes" id="UP000197361">
    <property type="component" value="Unassembled WGS sequence"/>
</dbReference>
<evidence type="ECO:0000313" key="3">
    <source>
        <dbReference type="Proteomes" id="UP000197361"/>
    </source>
</evidence>
<dbReference type="AlphaFoldDB" id="A0A246JPV3"/>
<protein>
    <recommendedName>
        <fullName evidence="4">Envelope stress response membrane protein PspB</fullName>
    </recommendedName>
</protein>
<name>A0A246JPV3_9SPHN</name>
<dbReference type="RefSeq" id="WP_088442931.1">
    <property type="nucleotide sequence ID" value="NZ_BMMC01000016.1"/>
</dbReference>
<keyword evidence="1" id="KW-0472">Membrane</keyword>
<accession>A0A246JPV3</accession>
<evidence type="ECO:0000313" key="2">
    <source>
        <dbReference type="EMBL" id="OWQ94791.1"/>
    </source>
</evidence>